<organism evidence="8 9">
    <name type="scientific">Thiorhodococcus drewsii AZ1</name>
    <dbReference type="NCBI Taxonomy" id="765913"/>
    <lineage>
        <taxon>Bacteria</taxon>
        <taxon>Pseudomonadati</taxon>
        <taxon>Pseudomonadota</taxon>
        <taxon>Gammaproteobacteria</taxon>
        <taxon>Chromatiales</taxon>
        <taxon>Chromatiaceae</taxon>
        <taxon>Thiorhodococcus</taxon>
    </lineage>
</organism>
<feature type="transmembrane region" description="Helical" evidence="7">
    <location>
        <begin position="230"/>
        <end position="251"/>
    </location>
</feature>
<dbReference type="PANTHER" id="PTHR36838">
    <property type="entry name" value="AUXIN EFFLUX CARRIER FAMILY PROTEIN"/>
    <property type="match status" value="1"/>
</dbReference>
<dbReference type="EMBL" id="AFWT01000038">
    <property type="protein sequence ID" value="EGV28434.1"/>
    <property type="molecule type" value="Genomic_DNA"/>
</dbReference>
<keyword evidence="4 7" id="KW-0812">Transmembrane</keyword>
<reference evidence="8 9" key="1">
    <citation type="submission" date="2011-06" db="EMBL/GenBank/DDBJ databases">
        <title>The draft genome of Thiorhodococcus drewsii AZ1.</title>
        <authorList>
            <consortium name="US DOE Joint Genome Institute (JGI-PGF)"/>
            <person name="Lucas S."/>
            <person name="Han J."/>
            <person name="Lapidus A."/>
            <person name="Cheng J.-F."/>
            <person name="Goodwin L."/>
            <person name="Pitluck S."/>
            <person name="Peters L."/>
            <person name="Land M.L."/>
            <person name="Hauser L."/>
            <person name="Vogl K."/>
            <person name="Liu Z."/>
            <person name="Imhoff J."/>
            <person name="Thiel V."/>
            <person name="Frigaard N.-U."/>
            <person name="Bryant D.A."/>
            <person name="Woyke T.J."/>
        </authorList>
    </citation>
    <scope>NUCLEOTIDE SEQUENCE [LARGE SCALE GENOMIC DNA]</scope>
    <source>
        <strain evidence="8 9">AZ1</strain>
    </source>
</reference>
<feature type="transmembrane region" description="Helical" evidence="7">
    <location>
        <begin position="200"/>
        <end position="218"/>
    </location>
</feature>
<dbReference type="RefSeq" id="WP_007042512.1">
    <property type="nucleotide sequence ID" value="NZ_AFWT01000038.1"/>
</dbReference>
<evidence type="ECO:0000313" key="9">
    <source>
        <dbReference type="Proteomes" id="UP000004200"/>
    </source>
</evidence>
<comment type="caution">
    <text evidence="8">The sequence shown here is derived from an EMBL/GenBank/DDBJ whole genome shotgun (WGS) entry which is preliminary data.</text>
</comment>
<accession>G2E686</accession>
<sequence length="313" mass="32440">MPSLLAATTPLFLLIALGALAVRAGWMPREGTVAMGRYVLSFALPALMFKALAQRPLDDIIVAPFLVAYVAGSLIAFAVGLGVATAVRRTPLFDNAFFGLGVSMSNSGYLGYALIAQLLGETALNAVAMAILTEVLVILPLTLILIEVHHSREHHGMLHTLGKVVRMVAQNPLLLAIGLGLLFSGFGVHLPGALSGTVDLLAGSAAAVALFAIGGNLAGQRLHHGLDGALAIAAGKLLLHPAAVLLMLALVPAFDPTLTQAAVILAGLPMVTIFPLLAQRYGQGERCASALLVTTLASFVTLNLGIWLFAGPR</sequence>
<feature type="transmembrane region" description="Helical" evidence="7">
    <location>
        <begin position="257"/>
        <end position="278"/>
    </location>
</feature>
<dbReference type="Pfam" id="PF03547">
    <property type="entry name" value="Mem_trans"/>
    <property type="match status" value="1"/>
</dbReference>
<protein>
    <submittedName>
        <fullName evidence="8">Auxin Efflux Carrier</fullName>
    </submittedName>
</protein>
<dbReference type="PANTHER" id="PTHR36838:SF3">
    <property type="entry name" value="TRANSPORTER AUXIN EFFLUX CARRIER EC FAMILY"/>
    <property type="match status" value="1"/>
</dbReference>
<comment type="subcellular location">
    <subcellularLocation>
        <location evidence="1">Membrane</location>
        <topology evidence="1">Multi-pass membrane protein</topology>
    </subcellularLocation>
</comment>
<evidence type="ECO:0000256" key="2">
    <source>
        <dbReference type="ARBA" id="ARBA00022448"/>
    </source>
</evidence>
<keyword evidence="5 7" id="KW-1133">Transmembrane helix</keyword>
<dbReference type="STRING" id="765913.ThidrDRAFT_3799"/>
<feature type="transmembrane region" description="Helical" evidence="7">
    <location>
        <begin position="126"/>
        <end position="146"/>
    </location>
</feature>
<feature type="transmembrane region" description="Helical" evidence="7">
    <location>
        <begin position="96"/>
        <end position="120"/>
    </location>
</feature>
<evidence type="ECO:0000256" key="1">
    <source>
        <dbReference type="ARBA" id="ARBA00004141"/>
    </source>
</evidence>
<evidence type="ECO:0000256" key="5">
    <source>
        <dbReference type="ARBA" id="ARBA00022989"/>
    </source>
</evidence>
<dbReference type="AlphaFoldDB" id="G2E686"/>
<evidence type="ECO:0000256" key="3">
    <source>
        <dbReference type="ARBA" id="ARBA00022475"/>
    </source>
</evidence>
<gene>
    <name evidence="8" type="ORF">ThidrDRAFT_3799</name>
</gene>
<evidence type="ECO:0000256" key="6">
    <source>
        <dbReference type="ARBA" id="ARBA00023136"/>
    </source>
</evidence>
<evidence type="ECO:0000313" key="8">
    <source>
        <dbReference type="EMBL" id="EGV28434.1"/>
    </source>
</evidence>
<evidence type="ECO:0000256" key="7">
    <source>
        <dbReference type="SAM" id="Phobius"/>
    </source>
</evidence>
<dbReference type="GO" id="GO:0055085">
    <property type="term" value="P:transmembrane transport"/>
    <property type="evidence" value="ECO:0007669"/>
    <property type="project" value="InterPro"/>
</dbReference>
<feature type="transmembrane region" description="Helical" evidence="7">
    <location>
        <begin position="290"/>
        <end position="310"/>
    </location>
</feature>
<name>G2E686_9GAMM</name>
<dbReference type="InterPro" id="IPR004776">
    <property type="entry name" value="Mem_transp_PIN-like"/>
</dbReference>
<keyword evidence="6 7" id="KW-0472">Membrane</keyword>
<keyword evidence="2" id="KW-0813">Transport</keyword>
<feature type="transmembrane region" description="Helical" evidence="7">
    <location>
        <begin position="60"/>
        <end position="84"/>
    </location>
</feature>
<dbReference type="GO" id="GO:0016020">
    <property type="term" value="C:membrane"/>
    <property type="evidence" value="ECO:0007669"/>
    <property type="project" value="UniProtKB-SubCell"/>
</dbReference>
<evidence type="ECO:0000256" key="4">
    <source>
        <dbReference type="ARBA" id="ARBA00022692"/>
    </source>
</evidence>
<dbReference type="eggNOG" id="COG0679">
    <property type="taxonomic scope" value="Bacteria"/>
</dbReference>
<keyword evidence="3" id="KW-1003">Cell membrane</keyword>
<feature type="transmembrane region" description="Helical" evidence="7">
    <location>
        <begin position="167"/>
        <end position="188"/>
    </location>
</feature>
<proteinExistence type="predicted"/>
<dbReference type="OrthoDB" id="9810457at2"/>
<keyword evidence="9" id="KW-1185">Reference proteome</keyword>
<dbReference type="Proteomes" id="UP000004200">
    <property type="component" value="Unassembled WGS sequence"/>
</dbReference>